<protein>
    <submittedName>
        <fullName evidence="3">Membrane protease YdiL (CAAX protease family)</fullName>
    </submittedName>
</protein>
<name>A0ABS4JUN5_9FIRM</name>
<feature type="transmembrane region" description="Helical" evidence="1">
    <location>
        <begin position="36"/>
        <end position="53"/>
    </location>
</feature>
<evidence type="ECO:0000313" key="3">
    <source>
        <dbReference type="EMBL" id="MBP2018586.1"/>
    </source>
</evidence>
<dbReference type="EMBL" id="JAGGLG010000015">
    <property type="protein sequence ID" value="MBP2018586.1"/>
    <property type="molecule type" value="Genomic_DNA"/>
</dbReference>
<accession>A0ABS4JUN5</accession>
<feature type="transmembrane region" description="Helical" evidence="1">
    <location>
        <begin position="12"/>
        <end position="30"/>
    </location>
</feature>
<feature type="transmembrane region" description="Helical" evidence="1">
    <location>
        <begin position="219"/>
        <end position="239"/>
    </location>
</feature>
<feature type="transmembrane region" description="Helical" evidence="1">
    <location>
        <begin position="74"/>
        <end position="98"/>
    </location>
</feature>
<dbReference type="GO" id="GO:0008233">
    <property type="term" value="F:peptidase activity"/>
    <property type="evidence" value="ECO:0007669"/>
    <property type="project" value="UniProtKB-KW"/>
</dbReference>
<dbReference type="Pfam" id="PF02517">
    <property type="entry name" value="Rce1-like"/>
    <property type="match status" value="1"/>
</dbReference>
<evidence type="ECO:0000313" key="4">
    <source>
        <dbReference type="Proteomes" id="UP001519289"/>
    </source>
</evidence>
<dbReference type="RefSeq" id="WP_209466714.1">
    <property type="nucleotide sequence ID" value="NZ_JAGGLG010000015.1"/>
</dbReference>
<keyword evidence="4" id="KW-1185">Reference proteome</keyword>
<proteinExistence type="predicted"/>
<comment type="caution">
    <text evidence="3">The sequence shown here is derived from an EMBL/GenBank/DDBJ whole genome shotgun (WGS) entry which is preliminary data.</text>
</comment>
<keyword evidence="1" id="KW-0472">Membrane</keyword>
<feature type="domain" description="CAAX prenyl protease 2/Lysostaphin resistance protein A-like" evidence="2">
    <location>
        <begin position="116"/>
        <end position="200"/>
    </location>
</feature>
<dbReference type="Proteomes" id="UP001519289">
    <property type="component" value="Unassembled WGS sequence"/>
</dbReference>
<feature type="transmembrane region" description="Helical" evidence="1">
    <location>
        <begin position="141"/>
        <end position="161"/>
    </location>
</feature>
<feature type="transmembrane region" description="Helical" evidence="1">
    <location>
        <begin position="110"/>
        <end position="129"/>
    </location>
</feature>
<organism evidence="3 4">
    <name type="scientific">Symbiobacterium terraclitae</name>
    <dbReference type="NCBI Taxonomy" id="557451"/>
    <lineage>
        <taxon>Bacteria</taxon>
        <taxon>Bacillati</taxon>
        <taxon>Bacillota</taxon>
        <taxon>Clostridia</taxon>
        <taxon>Eubacteriales</taxon>
        <taxon>Symbiobacteriaceae</taxon>
        <taxon>Symbiobacterium</taxon>
    </lineage>
</organism>
<sequence>MYEERAVRNANLLFLGTILLVVLLGGFAQSREAGSGLIFTELVCILAPTLLALRREGADWRAAVAWRPARPEQMLLAVPIGFGAWALGAAITAVVVALTGYEAPGLTQPGSAPAGLLLFLGLTLFAPVCEEVLFRGYIYRAYALRGARTAVVVSALLFAFYHLRLQGLPGLLPAAFALGILRWRTGSLLPGVLAHAAQNSVPATVALLAALGVEVPAPWLAGMMPAMLVLGVVAFRRFLQQSPAPSGEEASGRRPARARLGELWPLIPFAVLYLCAAGAEAGLLSVPGAAPSVPKEPPALKAAVFERPEVWRYEVRNVADEVVGSMECRLTPQSASYAVDCRAEIRAWRVERENSVFQSDAVAMEISMRWSRSDLRLLELIERVMPAEGGFHQEIRIAPEGDGLRLTVYRSAREGTSGIGLPAGAVLAEELPWRISLAGLAEEHVYTVALASPSKWDPRLKTSLPAVESAELRLTRGTAGGGKAWQAALGDRLQAWYSPEAPHVLLRLDYMGHSYRLVGQGVQ</sequence>
<dbReference type="GO" id="GO:0006508">
    <property type="term" value="P:proteolysis"/>
    <property type="evidence" value="ECO:0007669"/>
    <property type="project" value="UniProtKB-KW"/>
</dbReference>
<keyword evidence="3" id="KW-0645">Protease</keyword>
<gene>
    <name evidence="3" type="ORF">J2Z79_002001</name>
</gene>
<evidence type="ECO:0000256" key="1">
    <source>
        <dbReference type="SAM" id="Phobius"/>
    </source>
</evidence>
<keyword evidence="1" id="KW-1133">Transmembrane helix</keyword>
<feature type="transmembrane region" description="Helical" evidence="1">
    <location>
        <begin position="260"/>
        <end position="279"/>
    </location>
</feature>
<dbReference type="InterPro" id="IPR003675">
    <property type="entry name" value="Rce1/LyrA-like_dom"/>
</dbReference>
<evidence type="ECO:0000259" key="2">
    <source>
        <dbReference type="Pfam" id="PF02517"/>
    </source>
</evidence>
<keyword evidence="3" id="KW-0378">Hydrolase</keyword>
<reference evidence="3 4" key="1">
    <citation type="submission" date="2021-03" db="EMBL/GenBank/DDBJ databases">
        <title>Genomic Encyclopedia of Type Strains, Phase IV (KMG-IV): sequencing the most valuable type-strain genomes for metagenomic binning, comparative biology and taxonomic classification.</title>
        <authorList>
            <person name="Goeker M."/>
        </authorList>
    </citation>
    <scope>NUCLEOTIDE SEQUENCE [LARGE SCALE GENOMIC DNA]</scope>
    <source>
        <strain evidence="3 4">DSM 27138</strain>
    </source>
</reference>
<keyword evidence="1" id="KW-0812">Transmembrane</keyword>